<dbReference type="SUPFAM" id="SSF57667">
    <property type="entry name" value="beta-beta-alpha zinc fingers"/>
    <property type="match status" value="4"/>
</dbReference>
<keyword evidence="7" id="KW-0805">Transcription regulation</keyword>
<feature type="domain" description="C2H2-type" evidence="13">
    <location>
        <begin position="465"/>
        <end position="493"/>
    </location>
</feature>
<dbReference type="InterPro" id="IPR013087">
    <property type="entry name" value="Znf_C2H2_type"/>
</dbReference>
<proteinExistence type="predicted"/>
<evidence type="ECO:0000313" key="15">
    <source>
        <dbReference type="RefSeq" id="XP_012670784.2"/>
    </source>
</evidence>
<keyword evidence="5 11" id="KW-0863">Zinc-finger</keyword>
<dbReference type="RefSeq" id="XP_012670784.2">
    <property type="nucleotide sequence ID" value="XM_012815330.3"/>
</dbReference>
<organism evidence="14 15">
    <name type="scientific">Clupea harengus</name>
    <name type="common">Atlantic herring</name>
    <dbReference type="NCBI Taxonomy" id="7950"/>
    <lineage>
        <taxon>Eukaryota</taxon>
        <taxon>Metazoa</taxon>
        <taxon>Chordata</taxon>
        <taxon>Craniata</taxon>
        <taxon>Vertebrata</taxon>
        <taxon>Euteleostomi</taxon>
        <taxon>Actinopterygii</taxon>
        <taxon>Neopterygii</taxon>
        <taxon>Teleostei</taxon>
        <taxon>Clupei</taxon>
        <taxon>Clupeiformes</taxon>
        <taxon>Clupeoidei</taxon>
        <taxon>Clupeidae</taxon>
        <taxon>Clupea</taxon>
    </lineage>
</organism>
<dbReference type="FunFam" id="3.30.160.60:FF:000478">
    <property type="entry name" value="Zinc finger protein 133"/>
    <property type="match status" value="1"/>
</dbReference>
<feature type="region of interest" description="Disordered" evidence="12">
    <location>
        <begin position="227"/>
        <end position="285"/>
    </location>
</feature>
<dbReference type="Pfam" id="PF00096">
    <property type="entry name" value="zf-C2H2"/>
    <property type="match status" value="4"/>
</dbReference>
<evidence type="ECO:0000256" key="7">
    <source>
        <dbReference type="ARBA" id="ARBA00023015"/>
    </source>
</evidence>
<evidence type="ECO:0000256" key="1">
    <source>
        <dbReference type="ARBA" id="ARBA00003767"/>
    </source>
</evidence>
<name>A0A6P3VGB5_CLUHA</name>
<dbReference type="Pfam" id="PF12874">
    <property type="entry name" value="zf-met"/>
    <property type="match status" value="1"/>
</dbReference>
<keyword evidence="4" id="KW-0677">Repeat</keyword>
<dbReference type="FunFam" id="3.30.160.60:FF:000100">
    <property type="entry name" value="Zinc finger 45-like"/>
    <property type="match status" value="1"/>
</dbReference>
<dbReference type="SMART" id="SM00355">
    <property type="entry name" value="ZnF_C2H2"/>
    <property type="match status" value="7"/>
</dbReference>
<dbReference type="GeneID" id="105889482"/>
<dbReference type="FunFam" id="3.30.160.60:FF:000250">
    <property type="entry name" value="zinc finger protein 197 isoform X1"/>
    <property type="match status" value="1"/>
</dbReference>
<evidence type="ECO:0000256" key="2">
    <source>
        <dbReference type="ARBA" id="ARBA00004123"/>
    </source>
</evidence>
<dbReference type="InterPro" id="IPR036236">
    <property type="entry name" value="Znf_C2H2_sf"/>
</dbReference>
<reference evidence="15" key="1">
    <citation type="submission" date="2025-08" db="UniProtKB">
        <authorList>
            <consortium name="RefSeq"/>
        </authorList>
    </citation>
    <scope>IDENTIFICATION</scope>
</reference>
<protein>
    <submittedName>
        <fullName evidence="15">Zinc finger protein 184-like isoform X1</fullName>
    </submittedName>
</protein>
<dbReference type="OrthoDB" id="40579at2759"/>
<feature type="compositionally biased region" description="Low complexity" evidence="12">
    <location>
        <begin position="182"/>
        <end position="192"/>
    </location>
</feature>
<evidence type="ECO:0000256" key="6">
    <source>
        <dbReference type="ARBA" id="ARBA00022833"/>
    </source>
</evidence>
<accession>A0A6P3VGB5</accession>
<dbReference type="PANTHER" id="PTHR23226:SF416">
    <property type="entry name" value="FI01424P"/>
    <property type="match status" value="1"/>
</dbReference>
<dbReference type="GO" id="GO:0008270">
    <property type="term" value="F:zinc ion binding"/>
    <property type="evidence" value="ECO:0007669"/>
    <property type="project" value="UniProtKB-KW"/>
</dbReference>
<feature type="domain" description="C2H2-type" evidence="13">
    <location>
        <begin position="437"/>
        <end position="464"/>
    </location>
</feature>
<dbReference type="Gene3D" id="3.30.160.60">
    <property type="entry name" value="Classic Zinc Finger"/>
    <property type="match status" value="7"/>
</dbReference>
<comment type="subcellular location">
    <subcellularLocation>
        <location evidence="2">Nucleus</location>
    </subcellularLocation>
</comment>
<keyword evidence="6" id="KW-0862">Zinc</keyword>
<comment type="function">
    <text evidence="1">May be involved in transcriptional regulation.</text>
</comment>
<keyword evidence="14" id="KW-1185">Reference proteome</keyword>
<feature type="domain" description="C2H2-type" evidence="13">
    <location>
        <begin position="353"/>
        <end position="380"/>
    </location>
</feature>
<dbReference type="GO" id="GO:0000978">
    <property type="term" value="F:RNA polymerase II cis-regulatory region sequence-specific DNA binding"/>
    <property type="evidence" value="ECO:0007669"/>
    <property type="project" value="TreeGrafter"/>
</dbReference>
<feature type="region of interest" description="Disordered" evidence="12">
    <location>
        <begin position="156"/>
        <end position="195"/>
    </location>
</feature>
<evidence type="ECO:0000256" key="10">
    <source>
        <dbReference type="ARBA" id="ARBA00023242"/>
    </source>
</evidence>
<dbReference type="GO" id="GO:0000981">
    <property type="term" value="F:DNA-binding transcription factor activity, RNA polymerase II-specific"/>
    <property type="evidence" value="ECO:0007669"/>
    <property type="project" value="TreeGrafter"/>
</dbReference>
<keyword evidence="8" id="KW-0238">DNA-binding</keyword>
<evidence type="ECO:0000256" key="11">
    <source>
        <dbReference type="PROSITE-ProRule" id="PRU00042"/>
    </source>
</evidence>
<dbReference type="FunFam" id="3.30.160.60:FF:000690">
    <property type="entry name" value="Zinc finger protein 354C"/>
    <property type="match status" value="1"/>
</dbReference>
<evidence type="ECO:0000256" key="9">
    <source>
        <dbReference type="ARBA" id="ARBA00023163"/>
    </source>
</evidence>
<gene>
    <name evidence="15" type="primary">LOC105889482</name>
</gene>
<dbReference type="Proteomes" id="UP000515152">
    <property type="component" value="Chromosome 22"/>
</dbReference>
<evidence type="ECO:0000256" key="5">
    <source>
        <dbReference type="ARBA" id="ARBA00022771"/>
    </source>
</evidence>
<evidence type="ECO:0000256" key="12">
    <source>
        <dbReference type="SAM" id="MobiDB-lite"/>
    </source>
</evidence>
<evidence type="ECO:0000256" key="4">
    <source>
        <dbReference type="ARBA" id="ARBA00022737"/>
    </source>
</evidence>
<dbReference type="FunFam" id="3.30.160.60:FF:001498">
    <property type="entry name" value="Zinc finger protein 404"/>
    <property type="match status" value="1"/>
</dbReference>
<dbReference type="PROSITE" id="PS00028">
    <property type="entry name" value="ZINC_FINGER_C2H2_1"/>
    <property type="match status" value="6"/>
</dbReference>
<dbReference type="FunFam" id="3.30.160.60:FF:000097">
    <property type="entry name" value="Zinc finger protein"/>
    <property type="match status" value="1"/>
</dbReference>
<dbReference type="PROSITE" id="PS50157">
    <property type="entry name" value="ZINC_FINGER_C2H2_2"/>
    <property type="match status" value="7"/>
</dbReference>
<evidence type="ECO:0000256" key="3">
    <source>
        <dbReference type="ARBA" id="ARBA00022723"/>
    </source>
</evidence>
<feature type="domain" description="C2H2-type" evidence="13">
    <location>
        <begin position="521"/>
        <end position="544"/>
    </location>
</feature>
<dbReference type="KEGG" id="char:105889482"/>
<dbReference type="PANTHER" id="PTHR23226">
    <property type="entry name" value="ZINC FINGER AND SCAN DOMAIN-CONTAINING"/>
    <property type="match status" value="1"/>
</dbReference>
<sequence length="544" mass="61111">MMKTHEDFQPQFTSVMENLLHSAVSEMTKLFENAVQEMKAESFRMKKQNDNLKDDRCLDDNHIPQCKGNPFKRDIGIQCGAVTPTLAERSSSPSQYGEYVKDIFSSLPQGLLQDGNQQIALLLIKQEDYTPKCLFPKLVGDQPKPFLVQQIQVPVMSQQADPSPSDKTTAPFTHNPSPSPPQSLQEPAPSASVETSQIQGFNPLDSLHASLDLMPDIQEEKPVMLLQPPTPISTDAADGSMSATPNEAATPKTEQVDCEIDQQSLRSHPVTHHDQPRRTSPRKSKSKYCCVEALETAQPQAKNLLQENDDDDATAQKRQVVVTLTHCDTSPKTSKTIAQRRLRHPGDGCVGRNQCEVCMRTLCSASSLQNHRMLHTGERPYACDRCDKSFPSVRGLNRHAQVHSAGRPHQCAQCGKTYVYQFNLTAHQLIHSSRKPHSCDVCSKRFMTKPELASHSRVHTNEKPYGCTLCGKKFRHLMTYNTHMRGHHRDMRYKCTTCGKGFVDPSNLKSHLRIHTGEKPYDCKVCGKRFTQTGHLKKHVMTQH</sequence>
<evidence type="ECO:0000313" key="14">
    <source>
        <dbReference type="Proteomes" id="UP000515152"/>
    </source>
</evidence>
<feature type="domain" description="C2H2-type" evidence="13">
    <location>
        <begin position="493"/>
        <end position="520"/>
    </location>
</feature>
<feature type="domain" description="C2H2-type" evidence="13">
    <location>
        <begin position="381"/>
        <end position="408"/>
    </location>
</feature>
<evidence type="ECO:0000256" key="8">
    <source>
        <dbReference type="ARBA" id="ARBA00023125"/>
    </source>
</evidence>
<dbReference type="GO" id="GO:0005634">
    <property type="term" value="C:nucleus"/>
    <property type="evidence" value="ECO:0007669"/>
    <property type="project" value="UniProtKB-SubCell"/>
</dbReference>
<keyword evidence="3" id="KW-0479">Metal-binding</keyword>
<feature type="domain" description="C2H2-type" evidence="13">
    <location>
        <begin position="409"/>
        <end position="436"/>
    </location>
</feature>
<evidence type="ECO:0000259" key="13">
    <source>
        <dbReference type="PROSITE" id="PS50157"/>
    </source>
</evidence>
<keyword evidence="9" id="KW-0804">Transcription</keyword>
<keyword evidence="10" id="KW-0539">Nucleus</keyword>
<dbReference type="AlphaFoldDB" id="A0A6P3VGB5"/>
<feature type="compositionally biased region" description="Polar residues" evidence="12">
    <location>
        <begin position="156"/>
        <end position="175"/>
    </location>
</feature>